<gene>
    <name evidence="3" type="ORF">LL14B4_10200</name>
</gene>
<accession>A0A2Z3KLJ9</accession>
<evidence type="ECO:0000256" key="1">
    <source>
        <dbReference type="SAM" id="MobiDB-lite"/>
    </source>
</evidence>
<dbReference type="EMBL" id="CP028160">
    <property type="protein sequence ID" value="AWN66524.1"/>
    <property type="molecule type" value="Genomic_DNA"/>
</dbReference>
<name>A0A2Z3KLJ9_LACLL</name>
<organism evidence="3 4">
    <name type="scientific">Lactococcus lactis subsp. lactis</name>
    <name type="common">Streptococcus lactis</name>
    <dbReference type="NCBI Taxonomy" id="1360"/>
    <lineage>
        <taxon>Bacteria</taxon>
        <taxon>Bacillati</taxon>
        <taxon>Bacillota</taxon>
        <taxon>Bacilli</taxon>
        <taxon>Lactobacillales</taxon>
        <taxon>Streptococcaceae</taxon>
        <taxon>Lactococcus</taxon>
    </lineage>
</organism>
<keyword evidence="2" id="KW-0472">Membrane</keyword>
<dbReference type="AlphaFoldDB" id="A0A2Z3KLJ9"/>
<protein>
    <submittedName>
        <fullName evidence="3">Uncharacterized protein</fullName>
    </submittedName>
</protein>
<evidence type="ECO:0000256" key="2">
    <source>
        <dbReference type="SAM" id="Phobius"/>
    </source>
</evidence>
<reference evidence="3 4" key="1">
    <citation type="submission" date="2018-03" db="EMBL/GenBank/DDBJ databases">
        <title>Genome sequence of Lactococcus lactis strain 14B4 from almond drupe.</title>
        <authorList>
            <person name="Tran T.D."/>
            <person name="McGarvey J.A."/>
            <person name="Huynh S."/>
            <person name="Parker C.T."/>
        </authorList>
    </citation>
    <scope>NUCLEOTIDE SEQUENCE [LARGE SCALE GENOMIC DNA]</scope>
    <source>
        <strain evidence="3 4">14B4</strain>
    </source>
</reference>
<feature type="transmembrane region" description="Helical" evidence="2">
    <location>
        <begin position="27"/>
        <end position="45"/>
    </location>
</feature>
<dbReference type="Proteomes" id="UP000245919">
    <property type="component" value="Chromosome"/>
</dbReference>
<sequence>MGKSAKDSVDEIVVNFSKSSQKKTKKWGIIFGSLLMLFLVLGFTLRTPPKLQLPALTKVNEGQETSLGTLYYIETTYDASKNQAESLYYLDAPQTDSALSTKVRCQVQSAYGNFLSSKVYQAGAHTFAITYHPDKKNRTTTQQISIKNLSKVNDGGSTQEDVLTTVIKPNQNVNDWTPPTFKSLVQSGTNYQIERLNQSIERKKGQIETKTKKIKQAQQSIRKISDQDKSNLTSDQLNANQTQLDALNGEVESQTAAIQTIKSSLETEEGNLGKAQRILKAVKTSSNDQEIADALG</sequence>
<keyword evidence="2" id="KW-0812">Transmembrane</keyword>
<feature type="region of interest" description="Disordered" evidence="1">
    <location>
        <begin position="211"/>
        <end position="231"/>
    </location>
</feature>
<evidence type="ECO:0000313" key="4">
    <source>
        <dbReference type="Proteomes" id="UP000245919"/>
    </source>
</evidence>
<keyword evidence="2" id="KW-1133">Transmembrane helix</keyword>
<proteinExistence type="predicted"/>
<dbReference type="RefSeq" id="WP_109991213.1">
    <property type="nucleotide sequence ID" value="NZ_CP028160.1"/>
</dbReference>
<evidence type="ECO:0000313" key="3">
    <source>
        <dbReference type="EMBL" id="AWN66524.1"/>
    </source>
</evidence>
<dbReference type="GeneID" id="89634151"/>